<keyword evidence="9" id="KW-0812">Transmembrane</keyword>
<evidence type="ECO:0000256" key="4">
    <source>
        <dbReference type="ARBA" id="ARBA00022824"/>
    </source>
</evidence>
<organism evidence="10 11">
    <name type="scientific">Marasmius crinis-equi</name>
    <dbReference type="NCBI Taxonomy" id="585013"/>
    <lineage>
        <taxon>Eukaryota</taxon>
        <taxon>Fungi</taxon>
        <taxon>Dikarya</taxon>
        <taxon>Basidiomycota</taxon>
        <taxon>Agaricomycotina</taxon>
        <taxon>Agaricomycetes</taxon>
        <taxon>Agaricomycetidae</taxon>
        <taxon>Agaricales</taxon>
        <taxon>Marasmiineae</taxon>
        <taxon>Marasmiaceae</taxon>
        <taxon>Marasmius</taxon>
    </lineage>
</organism>
<dbReference type="CDD" id="cd11296">
    <property type="entry name" value="O-FucT_like"/>
    <property type="match status" value="1"/>
</dbReference>
<dbReference type="InterPro" id="IPR019378">
    <property type="entry name" value="GDP-Fuc_O-FucTrfase"/>
</dbReference>
<evidence type="ECO:0000256" key="8">
    <source>
        <dbReference type="ARBA" id="ARBA00026232"/>
    </source>
</evidence>
<name>A0ABR3FCG5_9AGAR</name>
<keyword evidence="5" id="KW-0294">Fucose metabolism</keyword>
<reference evidence="10 11" key="1">
    <citation type="submission" date="2024-02" db="EMBL/GenBank/DDBJ databases">
        <title>A draft genome for the cacao thread blight pathogen Marasmius crinis-equi.</title>
        <authorList>
            <person name="Cohen S.P."/>
            <person name="Baruah I.K."/>
            <person name="Amoako-Attah I."/>
            <person name="Bukari Y."/>
            <person name="Meinhardt L.W."/>
            <person name="Bailey B.A."/>
        </authorList>
    </citation>
    <scope>NUCLEOTIDE SEQUENCE [LARGE SCALE GENOMIC DNA]</scope>
    <source>
        <strain evidence="10 11">GH-76</strain>
    </source>
</reference>
<comment type="pathway">
    <text evidence="2">Protein modification; protein glycosylation.</text>
</comment>
<protein>
    <recommendedName>
        <fullName evidence="8">GDP-fucose protein O-fucosyltransferase 2</fullName>
    </recommendedName>
</protein>
<evidence type="ECO:0000313" key="11">
    <source>
        <dbReference type="Proteomes" id="UP001465976"/>
    </source>
</evidence>
<evidence type="ECO:0000256" key="1">
    <source>
        <dbReference type="ARBA" id="ARBA00004240"/>
    </source>
</evidence>
<dbReference type="PANTHER" id="PTHR13398">
    <property type="entry name" value="GDP-FUCOSE PROTEIN O-FUCOSYLTRANSFERASE 2"/>
    <property type="match status" value="1"/>
</dbReference>
<keyword evidence="6" id="KW-0119">Carbohydrate metabolism</keyword>
<dbReference type="InterPro" id="IPR045130">
    <property type="entry name" value="OFUT2-like"/>
</dbReference>
<evidence type="ECO:0000256" key="7">
    <source>
        <dbReference type="ARBA" id="ARBA00025803"/>
    </source>
</evidence>
<dbReference type="Pfam" id="PF10250">
    <property type="entry name" value="O-FucT"/>
    <property type="match status" value="1"/>
</dbReference>
<dbReference type="EMBL" id="JBAHYK010000565">
    <property type="protein sequence ID" value="KAL0572931.1"/>
    <property type="molecule type" value="Genomic_DNA"/>
</dbReference>
<sequence length="495" mass="56544">MDTESKPSWLAKLANEADSEESLLATGKKSRTMTLRQRRRCLLVACISLAAVSLIGLFSFSSWNTHHSWIQPTLEQSNIPESVLPLANATERQKELDPLDPLAWVKGPPTARFRDNLRPDVQYLTSWPDSGWTNDVIAYINLIYLALITDRVPIIPVFTPSHVGAEVPPIAFGDVFDVPLLRKLLGKPILEWKDVKDEKSEEVEEIGCWSVWWASQTGAEGPREARVPGLLHLDISYTKMPEWIRIAPDAPADPHTLFWTLARFAYPETRQENLIPPLASPLHHATLPPDEQMLCYDFVYYVAAQQSWEFEKDYSPTWRHVAQHLHWSPRLTKLADEYVNRALGLSENAPTPPYIGIHVRHNDFQDWCFGVELYDCFAKIPVIARRVQEVKDEILTKKGIRIEHVVMTSDERNQTWWKEVADLGWKTPDHSETKAKYGDWYPPLIDAAIQSRGIGFVGTDRSTMSVIAKRRVETWSNGVTRLVRWGTPDADDHET</sequence>
<keyword evidence="3" id="KW-0808">Transferase</keyword>
<comment type="similarity">
    <text evidence="7">Belongs to the glycosyltransferase 68 family.</text>
</comment>
<comment type="caution">
    <text evidence="10">The sequence shown here is derived from an EMBL/GenBank/DDBJ whole genome shotgun (WGS) entry which is preliminary data.</text>
</comment>
<evidence type="ECO:0000256" key="5">
    <source>
        <dbReference type="ARBA" id="ARBA00023253"/>
    </source>
</evidence>
<keyword evidence="4" id="KW-0256">Endoplasmic reticulum</keyword>
<evidence type="ECO:0000256" key="9">
    <source>
        <dbReference type="SAM" id="Phobius"/>
    </source>
</evidence>
<keyword evidence="9" id="KW-0472">Membrane</keyword>
<keyword evidence="11" id="KW-1185">Reference proteome</keyword>
<accession>A0ABR3FCG5</accession>
<keyword evidence="9" id="KW-1133">Transmembrane helix</keyword>
<dbReference type="PANTHER" id="PTHR13398:SF0">
    <property type="entry name" value="GDP-FUCOSE PROTEIN O-FUCOSYLTRANSFERASE 2"/>
    <property type="match status" value="1"/>
</dbReference>
<proteinExistence type="inferred from homology"/>
<feature type="transmembrane region" description="Helical" evidence="9">
    <location>
        <begin position="41"/>
        <end position="63"/>
    </location>
</feature>
<evidence type="ECO:0000256" key="2">
    <source>
        <dbReference type="ARBA" id="ARBA00004922"/>
    </source>
</evidence>
<comment type="subcellular location">
    <subcellularLocation>
        <location evidence="1">Endoplasmic reticulum</location>
    </subcellularLocation>
</comment>
<dbReference type="Gene3D" id="3.40.50.11350">
    <property type="match status" value="1"/>
</dbReference>
<gene>
    <name evidence="10" type="ORF">V5O48_009044</name>
</gene>
<dbReference type="Proteomes" id="UP001465976">
    <property type="component" value="Unassembled WGS sequence"/>
</dbReference>
<evidence type="ECO:0000313" key="10">
    <source>
        <dbReference type="EMBL" id="KAL0572931.1"/>
    </source>
</evidence>
<evidence type="ECO:0000256" key="3">
    <source>
        <dbReference type="ARBA" id="ARBA00022679"/>
    </source>
</evidence>
<evidence type="ECO:0000256" key="6">
    <source>
        <dbReference type="ARBA" id="ARBA00023277"/>
    </source>
</evidence>